<name>A0A6H2H6K1_9BURK</name>
<evidence type="ECO:0000259" key="6">
    <source>
        <dbReference type="PROSITE" id="PS50893"/>
    </source>
</evidence>
<dbReference type="EMBL" id="CP051461">
    <property type="protein sequence ID" value="QJC55489.1"/>
    <property type="molecule type" value="Genomic_DNA"/>
</dbReference>
<dbReference type="RefSeq" id="WP_238342707.1">
    <property type="nucleotide sequence ID" value="NZ_CP051461.1"/>
</dbReference>
<dbReference type="Pfam" id="PF00005">
    <property type="entry name" value="ABC_tran"/>
    <property type="match status" value="1"/>
</dbReference>
<evidence type="ECO:0000256" key="3">
    <source>
        <dbReference type="ARBA" id="ARBA00022475"/>
    </source>
</evidence>
<dbReference type="PANTHER" id="PTHR43335:SF2">
    <property type="entry name" value="ABC TRANSPORTER, ATP-BINDING PROTEIN"/>
    <property type="match status" value="1"/>
</dbReference>
<proteinExistence type="inferred from homology"/>
<evidence type="ECO:0000256" key="5">
    <source>
        <dbReference type="ARBA" id="ARBA00022840"/>
    </source>
</evidence>
<evidence type="ECO:0000256" key="2">
    <source>
        <dbReference type="ARBA" id="ARBA00022448"/>
    </source>
</evidence>
<dbReference type="GO" id="GO:0005524">
    <property type="term" value="F:ATP binding"/>
    <property type="evidence" value="ECO:0007669"/>
    <property type="project" value="UniProtKB-KW"/>
</dbReference>
<dbReference type="PANTHER" id="PTHR43335">
    <property type="entry name" value="ABC TRANSPORTER, ATP-BINDING PROTEIN"/>
    <property type="match status" value="1"/>
</dbReference>
<organism evidence="7 8">
    <name type="scientific">Polaromonas vacuolata</name>
    <dbReference type="NCBI Taxonomy" id="37448"/>
    <lineage>
        <taxon>Bacteria</taxon>
        <taxon>Pseudomonadati</taxon>
        <taxon>Pseudomonadota</taxon>
        <taxon>Betaproteobacteria</taxon>
        <taxon>Burkholderiales</taxon>
        <taxon>Comamonadaceae</taxon>
        <taxon>Polaromonas</taxon>
    </lineage>
</organism>
<reference evidence="7 8" key="1">
    <citation type="submission" date="2020-04" db="EMBL/GenBank/DDBJ databases">
        <title>Complete genome of a Psychrophilic, Marine, Gas Vacuolate Bacterium Polaromonas vacuolata KCTC 22033T.</title>
        <authorList>
            <person name="Hwang K."/>
            <person name="Kim K.M."/>
        </authorList>
    </citation>
    <scope>NUCLEOTIDE SEQUENCE [LARGE SCALE GENOMIC DNA]</scope>
    <source>
        <strain evidence="7 8">KCTC 22033</strain>
    </source>
</reference>
<accession>A0A6H2H6K1</accession>
<dbReference type="Gene3D" id="3.40.50.300">
    <property type="entry name" value="P-loop containing nucleotide triphosphate hydrolases"/>
    <property type="match status" value="1"/>
</dbReference>
<dbReference type="InterPro" id="IPR003439">
    <property type="entry name" value="ABC_transporter-like_ATP-bd"/>
</dbReference>
<evidence type="ECO:0000256" key="4">
    <source>
        <dbReference type="ARBA" id="ARBA00022741"/>
    </source>
</evidence>
<keyword evidence="3" id="KW-0472">Membrane</keyword>
<dbReference type="PROSITE" id="PS50893">
    <property type="entry name" value="ABC_TRANSPORTER_2"/>
    <property type="match status" value="1"/>
</dbReference>
<dbReference type="SMART" id="SM00382">
    <property type="entry name" value="AAA"/>
    <property type="match status" value="1"/>
</dbReference>
<keyword evidence="2" id="KW-0813">Transport</keyword>
<keyword evidence="4" id="KW-0547">Nucleotide-binding</keyword>
<evidence type="ECO:0000313" key="7">
    <source>
        <dbReference type="EMBL" id="QJC55489.1"/>
    </source>
</evidence>
<evidence type="ECO:0000256" key="1">
    <source>
        <dbReference type="ARBA" id="ARBA00005417"/>
    </source>
</evidence>
<dbReference type="SUPFAM" id="SSF52540">
    <property type="entry name" value="P-loop containing nucleoside triphosphate hydrolases"/>
    <property type="match status" value="1"/>
</dbReference>
<keyword evidence="3" id="KW-1003">Cell membrane</keyword>
<dbReference type="KEGG" id="pvac:HC248_00769"/>
<evidence type="ECO:0000313" key="8">
    <source>
        <dbReference type="Proteomes" id="UP000502041"/>
    </source>
</evidence>
<dbReference type="GO" id="GO:0016887">
    <property type="term" value="F:ATP hydrolysis activity"/>
    <property type="evidence" value="ECO:0007669"/>
    <property type="project" value="InterPro"/>
</dbReference>
<dbReference type="Proteomes" id="UP000502041">
    <property type="component" value="Chromosome"/>
</dbReference>
<keyword evidence="8" id="KW-1185">Reference proteome</keyword>
<protein>
    <submittedName>
        <fullName evidence="7">ABC transporter ATP-binding protein NatA</fullName>
    </submittedName>
</protein>
<dbReference type="AlphaFoldDB" id="A0A6H2H6K1"/>
<feature type="domain" description="ABC transporter" evidence="6">
    <location>
        <begin position="16"/>
        <end position="246"/>
    </location>
</feature>
<gene>
    <name evidence="7" type="primary">natA</name>
    <name evidence="7" type="ORF">HC248_00769</name>
</gene>
<dbReference type="InterPro" id="IPR003593">
    <property type="entry name" value="AAA+_ATPase"/>
</dbReference>
<sequence length="328" mass="35456">MVSATHYPFSAASDIVQIRNLSYEDPGVRALNNLSFNVARGSVTALVGPNGAGKSTLLRCMAALEQAFDGDISVDGIDVGEQARECHRRIGYLSDFYGLYDSLSVRQCLTYAALSQGLLKNAVSSAVEQTAQQLNLSLKLDTISKTLSRGQRQRLAIGQALIHTPALLILDEPASGLDPEARHELATLFSQLRAAGMTLIVSSHILAELDEYSTHLLVIRQGCIVENRALNSDSARAERIHVSVQWAQPVESRLVAQLIAPLGGVELVQTSAHEALFLVPPEPCARQALLSALVLGGLPVSAFEPKQENLHQSYLRIMQSANQKGDQQ</sequence>
<dbReference type="CDD" id="cd03230">
    <property type="entry name" value="ABC_DR_subfamily_A"/>
    <property type="match status" value="1"/>
</dbReference>
<dbReference type="InterPro" id="IPR027417">
    <property type="entry name" value="P-loop_NTPase"/>
</dbReference>
<keyword evidence="5 7" id="KW-0067">ATP-binding</keyword>
<comment type="similarity">
    <text evidence="1">Belongs to the ABC transporter superfamily.</text>
</comment>